<comment type="caution">
    <text evidence="3">The sequence shown here is derived from an EMBL/GenBank/DDBJ whole genome shotgun (WGS) entry which is preliminary data.</text>
</comment>
<proteinExistence type="inferred from homology"/>
<dbReference type="Gene3D" id="3.20.20.140">
    <property type="entry name" value="Metal-dependent hydrolases"/>
    <property type="match status" value="1"/>
</dbReference>
<dbReference type="GO" id="GO:0016787">
    <property type="term" value="F:hydrolase activity"/>
    <property type="evidence" value="ECO:0007669"/>
    <property type="project" value="UniProtKB-KW"/>
</dbReference>
<dbReference type="Proteomes" id="UP000575068">
    <property type="component" value="Unassembled WGS sequence"/>
</dbReference>
<name>A0A840HVD3_9SPHN</name>
<keyword evidence="3" id="KW-0378">Hydrolase</keyword>
<dbReference type="RefSeq" id="WP_184475255.1">
    <property type="nucleotide sequence ID" value="NZ_JACHOV010000006.1"/>
</dbReference>
<gene>
    <name evidence="3" type="ORF">HNQ99_001745</name>
</gene>
<dbReference type="PANTHER" id="PTHR43569:SF1">
    <property type="entry name" value="BLL3371 PROTEIN"/>
    <property type="match status" value="1"/>
</dbReference>
<keyword evidence="4" id="KW-1185">Reference proteome</keyword>
<sequence length="343" mass="37537">MQTRKQWRDQMIENALDPDLPIIDSHHHLWMSSPAEPWEPYTPQDMAKDIETCGHNVVATIYTDSHANYRTSGPDVLKVVGETEFADSVARQAQAGHELPTGMCAAIVAHADLTLGAEAGEVLDAHIAASSRFRGIRHMTAFDVDLPPVYGATEPGIMASPAFRAGFAELAKRGLTFDAWAFQPQLPELVDLSNTFPDANIVVNHLGGPLAIGRFVGRRDEAFAQWKRDMALLARNTNVSLKLGGINMSQTGMDATDALRPHSSAETARLQRDHILTAIDLFGPSRCMFESNFPVDMRSISYTLIWNAFKRITADLSSEDRTALFAGTAARVYRMGSVEGVGA</sequence>
<reference evidence="3 4" key="1">
    <citation type="submission" date="2020-08" db="EMBL/GenBank/DDBJ databases">
        <title>Genomic Encyclopedia of Type Strains, Phase IV (KMG-IV): sequencing the most valuable type-strain genomes for metagenomic binning, comparative biology and taxonomic classification.</title>
        <authorList>
            <person name="Goeker M."/>
        </authorList>
    </citation>
    <scope>NUCLEOTIDE SEQUENCE [LARGE SCALE GENOMIC DNA]</scope>
    <source>
        <strain evidence="3 4">DSM 7465</strain>
    </source>
</reference>
<evidence type="ECO:0000259" key="2">
    <source>
        <dbReference type="Pfam" id="PF04909"/>
    </source>
</evidence>
<evidence type="ECO:0000313" key="3">
    <source>
        <dbReference type="EMBL" id="MBB4641436.1"/>
    </source>
</evidence>
<protein>
    <submittedName>
        <fullName evidence="3">Putative TIM-barrel fold metal-dependent hydrolase</fullName>
    </submittedName>
</protein>
<organism evidence="3 4">
    <name type="scientific">Rhizorhapis suberifaciens</name>
    <name type="common">corky root of lettuce</name>
    <dbReference type="NCBI Taxonomy" id="13656"/>
    <lineage>
        <taxon>Bacteria</taxon>
        <taxon>Pseudomonadati</taxon>
        <taxon>Pseudomonadota</taxon>
        <taxon>Alphaproteobacteria</taxon>
        <taxon>Sphingomonadales</taxon>
        <taxon>Sphingomonadaceae</taxon>
        <taxon>Rhizorhapis</taxon>
    </lineage>
</organism>
<dbReference type="InterPro" id="IPR006680">
    <property type="entry name" value="Amidohydro-rel"/>
</dbReference>
<dbReference type="InterPro" id="IPR032466">
    <property type="entry name" value="Metal_Hydrolase"/>
</dbReference>
<dbReference type="EMBL" id="JACHOV010000006">
    <property type="protein sequence ID" value="MBB4641436.1"/>
    <property type="molecule type" value="Genomic_DNA"/>
</dbReference>
<evidence type="ECO:0000256" key="1">
    <source>
        <dbReference type="ARBA" id="ARBA00038310"/>
    </source>
</evidence>
<dbReference type="Pfam" id="PF04909">
    <property type="entry name" value="Amidohydro_2"/>
    <property type="match status" value="1"/>
</dbReference>
<feature type="domain" description="Amidohydrolase-related" evidence="2">
    <location>
        <begin position="23"/>
        <end position="334"/>
    </location>
</feature>
<comment type="similarity">
    <text evidence="1">Belongs to the metallo-dependent hydrolases superfamily.</text>
</comment>
<dbReference type="AlphaFoldDB" id="A0A840HVD3"/>
<dbReference type="PANTHER" id="PTHR43569">
    <property type="entry name" value="AMIDOHYDROLASE"/>
    <property type="match status" value="1"/>
</dbReference>
<dbReference type="InterPro" id="IPR052350">
    <property type="entry name" value="Metallo-dep_Lactonases"/>
</dbReference>
<evidence type="ECO:0000313" key="4">
    <source>
        <dbReference type="Proteomes" id="UP000575068"/>
    </source>
</evidence>
<dbReference type="SUPFAM" id="SSF51556">
    <property type="entry name" value="Metallo-dependent hydrolases"/>
    <property type="match status" value="1"/>
</dbReference>
<accession>A0A840HVD3</accession>